<evidence type="ECO:0000256" key="1">
    <source>
        <dbReference type="ARBA" id="ARBA00022574"/>
    </source>
</evidence>
<proteinExistence type="predicted"/>
<feature type="repeat" description="WD" evidence="3">
    <location>
        <begin position="47"/>
        <end position="89"/>
    </location>
</feature>
<dbReference type="SMART" id="SM00320">
    <property type="entry name" value="WD40"/>
    <property type="match status" value="5"/>
</dbReference>
<accession>X6LQC3</accession>
<dbReference type="Pfam" id="PF00400">
    <property type="entry name" value="WD40"/>
    <property type="match status" value="5"/>
</dbReference>
<evidence type="ECO:0000256" key="4">
    <source>
        <dbReference type="SAM" id="Phobius"/>
    </source>
</evidence>
<dbReference type="InterPro" id="IPR020472">
    <property type="entry name" value="WD40_PAC1"/>
</dbReference>
<dbReference type="InterPro" id="IPR001680">
    <property type="entry name" value="WD40_rpt"/>
</dbReference>
<dbReference type="GO" id="GO:0007165">
    <property type="term" value="P:signal transduction"/>
    <property type="evidence" value="ECO:0007669"/>
    <property type="project" value="InterPro"/>
</dbReference>
<dbReference type="Gene3D" id="2.130.10.10">
    <property type="entry name" value="YVTN repeat-like/Quinoprotein amine dehydrogenase"/>
    <property type="match status" value="2"/>
</dbReference>
<keyword evidence="4" id="KW-0812">Transmembrane</keyword>
<evidence type="ECO:0000313" key="6">
    <source>
        <dbReference type="Proteomes" id="UP000023152"/>
    </source>
</evidence>
<dbReference type="PANTHER" id="PTHR19850">
    <property type="entry name" value="GUANINE NUCLEOTIDE-BINDING PROTEIN BETA G PROTEIN BETA"/>
    <property type="match status" value="1"/>
</dbReference>
<evidence type="ECO:0000313" key="5">
    <source>
        <dbReference type="EMBL" id="ETO02915.1"/>
    </source>
</evidence>
<gene>
    <name evidence="5" type="ORF">RFI_34498</name>
</gene>
<dbReference type="SUPFAM" id="SSF50978">
    <property type="entry name" value="WD40 repeat-like"/>
    <property type="match status" value="1"/>
</dbReference>
<feature type="transmembrane region" description="Helical" evidence="4">
    <location>
        <begin position="106"/>
        <end position="125"/>
    </location>
</feature>
<dbReference type="InterPro" id="IPR016346">
    <property type="entry name" value="G-protein_beta_1-5"/>
</dbReference>
<dbReference type="PRINTS" id="PR00320">
    <property type="entry name" value="GPROTEINBRPT"/>
</dbReference>
<dbReference type="InterPro" id="IPR019775">
    <property type="entry name" value="WD40_repeat_CS"/>
</dbReference>
<dbReference type="OrthoDB" id="10255630at2759"/>
<dbReference type="CDD" id="cd00200">
    <property type="entry name" value="WD40"/>
    <property type="match status" value="1"/>
</dbReference>
<dbReference type="Proteomes" id="UP000023152">
    <property type="component" value="Unassembled WGS sequence"/>
</dbReference>
<keyword evidence="4" id="KW-0472">Membrane</keyword>
<feature type="non-terminal residue" evidence="5">
    <location>
        <position position="1"/>
    </location>
</feature>
<dbReference type="AlphaFoldDB" id="X6LQC3"/>
<evidence type="ECO:0000256" key="3">
    <source>
        <dbReference type="PROSITE-ProRule" id="PRU00221"/>
    </source>
</evidence>
<dbReference type="PROSITE" id="PS50294">
    <property type="entry name" value="WD_REPEATS_REGION"/>
    <property type="match status" value="1"/>
</dbReference>
<dbReference type="EMBL" id="ASPP01034621">
    <property type="protein sequence ID" value="ETO02915.1"/>
    <property type="molecule type" value="Genomic_DNA"/>
</dbReference>
<keyword evidence="2" id="KW-0677">Repeat</keyword>
<feature type="repeat" description="WD" evidence="3">
    <location>
        <begin position="6"/>
        <end position="40"/>
    </location>
</feature>
<keyword evidence="1 3" id="KW-0853">WD repeat</keyword>
<keyword evidence="6" id="KW-1185">Reference proteome</keyword>
<name>X6LQC3_RETFI</name>
<sequence>ELYRELEKHDGYLSCARFIDDTEIVSASGDGTCILWDVDNKGPKSIYADHTADVMSVSLNKKSSNLFVSGSIDTTAKVWDTRQGDHAVATFTGHGADVNRFVFIDLQFLMFFVIFDLVVYIFFFVKMKYKYVVTVQWFPDAQCVVTGSDDGKVRLFDMRSYRQLNQYVNKSNVSLHSEDLSGVTSIDVSKSGHYIFAAYDNGRVYMWSTLQGQYLCELPHESRVSSLGVSDDGYALATGCWDFNLRIFA</sequence>
<evidence type="ECO:0000256" key="2">
    <source>
        <dbReference type="ARBA" id="ARBA00022737"/>
    </source>
</evidence>
<protein>
    <submittedName>
        <fullName evidence="5">Uncharacterized protein</fullName>
    </submittedName>
</protein>
<dbReference type="PROSITE" id="PS50082">
    <property type="entry name" value="WD_REPEATS_2"/>
    <property type="match status" value="3"/>
</dbReference>
<keyword evidence="4" id="KW-1133">Transmembrane helix</keyword>
<dbReference type="InterPro" id="IPR015943">
    <property type="entry name" value="WD40/YVTN_repeat-like_dom_sf"/>
</dbReference>
<feature type="repeat" description="WD" evidence="3">
    <location>
        <begin position="125"/>
        <end position="166"/>
    </location>
</feature>
<comment type="caution">
    <text evidence="5">The sequence shown here is derived from an EMBL/GenBank/DDBJ whole genome shotgun (WGS) entry which is preliminary data.</text>
</comment>
<dbReference type="InterPro" id="IPR036322">
    <property type="entry name" value="WD40_repeat_dom_sf"/>
</dbReference>
<dbReference type="PROSITE" id="PS00678">
    <property type="entry name" value="WD_REPEATS_1"/>
    <property type="match status" value="1"/>
</dbReference>
<organism evidence="5 6">
    <name type="scientific">Reticulomyxa filosa</name>
    <dbReference type="NCBI Taxonomy" id="46433"/>
    <lineage>
        <taxon>Eukaryota</taxon>
        <taxon>Sar</taxon>
        <taxon>Rhizaria</taxon>
        <taxon>Retaria</taxon>
        <taxon>Foraminifera</taxon>
        <taxon>Monothalamids</taxon>
        <taxon>Reticulomyxidae</taxon>
        <taxon>Reticulomyxa</taxon>
    </lineage>
</organism>
<reference evidence="5 6" key="1">
    <citation type="journal article" date="2013" name="Curr. Biol.">
        <title>The Genome of the Foraminiferan Reticulomyxa filosa.</title>
        <authorList>
            <person name="Glockner G."/>
            <person name="Hulsmann N."/>
            <person name="Schleicher M."/>
            <person name="Noegel A.A."/>
            <person name="Eichinger L."/>
            <person name="Gallinger C."/>
            <person name="Pawlowski J."/>
            <person name="Sierra R."/>
            <person name="Euteneuer U."/>
            <person name="Pillet L."/>
            <person name="Moustafa A."/>
            <person name="Platzer M."/>
            <person name="Groth M."/>
            <person name="Szafranski K."/>
            <person name="Schliwa M."/>
        </authorList>
    </citation>
    <scope>NUCLEOTIDE SEQUENCE [LARGE SCALE GENOMIC DNA]</scope>
</reference>